<dbReference type="AlphaFoldDB" id="A0A5C6QR37"/>
<evidence type="ECO:0000313" key="2">
    <source>
        <dbReference type="EMBL" id="TWX71329.1"/>
    </source>
</evidence>
<reference evidence="2 4" key="1">
    <citation type="submission" date="2019-07" db="EMBL/GenBank/DDBJ databases">
        <title>Genomes of sea-ice associated Colwellia species.</title>
        <authorList>
            <person name="Bowman J.P."/>
        </authorList>
    </citation>
    <scope>NUCLEOTIDE SEQUENCE [LARGE SCALE GENOMIC DNA]</scope>
    <source>
        <strain evidence="1 3">ACAM 607</strain>
        <strain evidence="2 4">IC036</strain>
    </source>
</reference>
<dbReference type="Proteomes" id="UP000321525">
    <property type="component" value="Unassembled WGS sequence"/>
</dbReference>
<organism evidence="2 4">
    <name type="scientific">Colwellia hornerae</name>
    <dbReference type="NCBI Taxonomy" id="89402"/>
    <lineage>
        <taxon>Bacteria</taxon>
        <taxon>Pseudomonadati</taxon>
        <taxon>Pseudomonadota</taxon>
        <taxon>Gammaproteobacteria</taxon>
        <taxon>Alteromonadales</taxon>
        <taxon>Colwelliaceae</taxon>
        <taxon>Colwellia</taxon>
    </lineage>
</organism>
<dbReference type="EMBL" id="VOLR01000005">
    <property type="protein sequence ID" value="TWX61997.1"/>
    <property type="molecule type" value="Genomic_DNA"/>
</dbReference>
<protein>
    <submittedName>
        <fullName evidence="2">Uncharacterized protein</fullName>
    </submittedName>
</protein>
<accession>A0A5C6QR37</accession>
<evidence type="ECO:0000313" key="1">
    <source>
        <dbReference type="EMBL" id="TWX61997.1"/>
    </source>
</evidence>
<dbReference type="Proteomes" id="UP000321917">
    <property type="component" value="Unassembled WGS sequence"/>
</dbReference>
<comment type="caution">
    <text evidence="2">The sequence shown here is derived from an EMBL/GenBank/DDBJ whole genome shotgun (WGS) entry which is preliminary data.</text>
</comment>
<keyword evidence="3" id="KW-1185">Reference proteome</keyword>
<dbReference type="EMBL" id="VOLQ01000003">
    <property type="protein sequence ID" value="TWX71329.1"/>
    <property type="molecule type" value="Genomic_DNA"/>
</dbReference>
<evidence type="ECO:0000313" key="3">
    <source>
        <dbReference type="Proteomes" id="UP000321525"/>
    </source>
</evidence>
<proteinExistence type="predicted"/>
<dbReference type="RefSeq" id="WP_146798608.1">
    <property type="nucleotide sequence ID" value="NZ_VOLP01000006.1"/>
</dbReference>
<sequence length="264" mass="29933">MPSNKSDNSLKKLNDINTRFKSLLENDYGKKYFKLEAINKINESGSEVDSLAPFYIKRTNVSIKNKITAADTINAIKQSISTDFEKLSLELIEYYDRVISSIDGQTGKSIGIIAKTFKSKKKKLENALNRFTIQDHWSVTELGVEFELTLVKFLNDLIVSIIEPISRGLNAVLGAEEHIVYQEVLQMFNTYLMKLGIYTTSYDVGHKLSEDDWSNINPINTDSCETEDITLKNVIKAIHSYPYFIGDNTLVLEGDVILWKVNNG</sequence>
<name>A0A5C6QR37_9GAMM</name>
<evidence type="ECO:0000313" key="4">
    <source>
        <dbReference type="Proteomes" id="UP000321917"/>
    </source>
</evidence>
<gene>
    <name evidence="1" type="ORF">ESZ26_05145</name>
    <name evidence="2" type="ORF">ESZ27_02725</name>
</gene>